<feature type="compositionally biased region" description="Basic and acidic residues" evidence="1">
    <location>
        <begin position="182"/>
        <end position="193"/>
    </location>
</feature>
<evidence type="ECO:0000313" key="2">
    <source>
        <dbReference type="EMBL" id="MPC27147.1"/>
    </source>
</evidence>
<dbReference type="Proteomes" id="UP000324222">
    <property type="component" value="Unassembled WGS sequence"/>
</dbReference>
<dbReference type="AlphaFoldDB" id="A0A5B7E1D5"/>
<evidence type="ECO:0000256" key="1">
    <source>
        <dbReference type="SAM" id="MobiDB-lite"/>
    </source>
</evidence>
<keyword evidence="3" id="KW-1185">Reference proteome</keyword>
<feature type="compositionally biased region" description="Acidic residues" evidence="1">
    <location>
        <begin position="136"/>
        <end position="145"/>
    </location>
</feature>
<sequence>MYFTFVISDYNFFCFVSFHTVQVILQKLCLSEILSKEMDRLDEDQLASSRKPSGVHRKKEQSAFTTSTQKPPSTAVLHSRKDFKASVSEEQFGLDIEELQETTEHRKRPRGGAQQTLSKWVEPDTPCQTEASCEPCLEDSSDDDLEIIRPKKQKSRKEEERERNIQTQAKNTKRKKTRKKASKEGSSRDDTRQPDASPPSSFSHMDRAGQDLLKDLDDFAEDTWTPKNIKENFISAIAKFAYKKPGKDTSTKQSVVQELSPNKDNKHNSPGSKIMESAIAKLKCFSYSPQDDETAKTLTLNTNNREAECVNETSVHECPEGKSDINASTTHGLDVSDASHLRVSNINTPPSSSSSSSTSTYFPTKPKTKHKRFCFALSEEEEEDVDLFAGPVTQARVSDSEGERQALAGKNITPQSFLLKKPLLSPSPVVGRMKLPVVSEGVGKYEALASEELDDFDFEL</sequence>
<feature type="region of interest" description="Disordered" evidence="1">
    <location>
        <begin position="44"/>
        <end position="78"/>
    </location>
</feature>
<reference evidence="2 3" key="1">
    <citation type="submission" date="2019-05" db="EMBL/GenBank/DDBJ databases">
        <title>Another draft genome of Portunus trituberculatus and its Hox gene families provides insights of decapod evolution.</title>
        <authorList>
            <person name="Jeong J.-H."/>
            <person name="Song I."/>
            <person name="Kim S."/>
            <person name="Choi T."/>
            <person name="Kim D."/>
            <person name="Ryu S."/>
            <person name="Kim W."/>
        </authorList>
    </citation>
    <scope>NUCLEOTIDE SEQUENCE [LARGE SCALE GENOMIC DNA]</scope>
    <source>
        <tissue evidence="2">Muscle</tissue>
    </source>
</reference>
<proteinExistence type="predicted"/>
<organism evidence="2 3">
    <name type="scientific">Portunus trituberculatus</name>
    <name type="common">Swimming crab</name>
    <name type="synonym">Neptunus trituberculatus</name>
    <dbReference type="NCBI Taxonomy" id="210409"/>
    <lineage>
        <taxon>Eukaryota</taxon>
        <taxon>Metazoa</taxon>
        <taxon>Ecdysozoa</taxon>
        <taxon>Arthropoda</taxon>
        <taxon>Crustacea</taxon>
        <taxon>Multicrustacea</taxon>
        <taxon>Malacostraca</taxon>
        <taxon>Eumalacostraca</taxon>
        <taxon>Eucarida</taxon>
        <taxon>Decapoda</taxon>
        <taxon>Pleocyemata</taxon>
        <taxon>Brachyura</taxon>
        <taxon>Eubrachyura</taxon>
        <taxon>Portunoidea</taxon>
        <taxon>Portunidae</taxon>
        <taxon>Portuninae</taxon>
        <taxon>Portunus</taxon>
    </lineage>
</organism>
<feature type="region of interest" description="Disordered" evidence="1">
    <location>
        <begin position="311"/>
        <end position="366"/>
    </location>
</feature>
<feature type="compositionally biased region" description="Polar residues" evidence="1">
    <location>
        <begin position="62"/>
        <end position="72"/>
    </location>
</feature>
<comment type="caution">
    <text evidence="2">The sequence shown here is derived from an EMBL/GenBank/DDBJ whole genome shotgun (WGS) entry which is preliminary data.</text>
</comment>
<feature type="compositionally biased region" description="Polar residues" evidence="1">
    <location>
        <begin position="251"/>
        <end position="260"/>
    </location>
</feature>
<gene>
    <name evidence="2" type="ORF">E2C01_020310</name>
</gene>
<accession>A0A5B7E1D5</accession>
<name>A0A5B7E1D5_PORTR</name>
<dbReference type="EMBL" id="VSRR010001699">
    <property type="protein sequence ID" value="MPC27147.1"/>
    <property type="molecule type" value="Genomic_DNA"/>
</dbReference>
<feature type="compositionally biased region" description="Low complexity" evidence="1">
    <location>
        <begin position="348"/>
        <end position="365"/>
    </location>
</feature>
<feature type="compositionally biased region" description="Basic and acidic residues" evidence="1">
    <location>
        <begin position="314"/>
        <end position="323"/>
    </location>
</feature>
<evidence type="ECO:0000313" key="3">
    <source>
        <dbReference type="Proteomes" id="UP000324222"/>
    </source>
</evidence>
<feature type="region of interest" description="Disordered" evidence="1">
    <location>
        <begin position="100"/>
        <end position="209"/>
    </location>
</feature>
<feature type="compositionally biased region" description="Basic residues" evidence="1">
    <location>
        <begin position="171"/>
        <end position="181"/>
    </location>
</feature>
<feature type="region of interest" description="Disordered" evidence="1">
    <location>
        <begin position="244"/>
        <end position="272"/>
    </location>
</feature>
<dbReference type="OrthoDB" id="271325at2759"/>
<protein>
    <submittedName>
        <fullName evidence="2">Uncharacterized protein</fullName>
    </submittedName>
</protein>